<feature type="compositionally biased region" description="Low complexity" evidence="8">
    <location>
        <begin position="16"/>
        <end position="28"/>
    </location>
</feature>
<feature type="compositionally biased region" description="Polar residues" evidence="8">
    <location>
        <begin position="324"/>
        <end position="337"/>
    </location>
</feature>
<keyword evidence="6" id="KW-0378">Hydrolase</keyword>
<feature type="compositionally biased region" description="Acidic residues" evidence="8">
    <location>
        <begin position="1810"/>
        <end position="1825"/>
    </location>
</feature>
<dbReference type="Proteomes" id="UP000215902">
    <property type="component" value="Unassembled WGS sequence"/>
</dbReference>
<feature type="region of interest" description="Disordered" evidence="8">
    <location>
        <begin position="1"/>
        <end position="69"/>
    </location>
</feature>
<dbReference type="STRING" id="282301.A0A267EIU5"/>
<dbReference type="CDD" id="cd01647">
    <property type="entry name" value="RT_LTR"/>
    <property type="match status" value="1"/>
</dbReference>
<dbReference type="InterPro" id="IPR012340">
    <property type="entry name" value="NA-bd_OB-fold"/>
</dbReference>
<keyword evidence="2" id="KW-0808">Transferase</keyword>
<dbReference type="InterPro" id="IPR043128">
    <property type="entry name" value="Rev_trsase/Diguanyl_cyclase"/>
</dbReference>
<dbReference type="InterPro" id="IPR041588">
    <property type="entry name" value="Integrase_H2C2"/>
</dbReference>
<evidence type="ECO:0000256" key="6">
    <source>
        <dbReference type="ARBA" id="ARBA00022801"/>
    </source>
</evidence>
<dbReference type="InterPro" id="IPR050951">
    <property type="entry name" value="Retrovirus_Pol_polyprotein"/>
</dbReference>
<dbReference type="PANTHER" id="PTHR37984">
    <property type="entry name" value="PROTEIN CBG26694"/>
    <property type="match status" value="1"/>
</dbReference>
<feature type="compositionally biased region" description="Pro residues" evidence="8">
    <location>
        <begin position="1827"/>
        <end position="1902"/>
    </location>
</feature>
<name>A0A267EIU5_9PLAT</name>
<dbReference type="SUPFAM" id="SSF56672">
    <property type="entry name" value="DNA/RNA polymerases"/>
    <property type="match status" value="1"/>
</dbReference>
<keyword evidence="4" id="KW-0540">Nuclease</keyword>
<dbReference type="PROSITE" id="PS50994">
    <property type="entry name" value="INTEGRASE"/>
    <property type="match status" value="1"/>
</dbReference>
<gene>
    <name evidence="11" type="ORF">BOX15_Mlig002086g1</name>
</gene>
<dbReference type="Pfam" id="PF00078">
    <property type="entry name" value="RVT_1"/>
    <property type="match status" value="1"/>
</dbReference>
<dbReference type="InterPro" id="IPR043502">
    <property type="entry name" value="DNA/RNA_pol_sf"/>
</dbReference>
<feature type="compositionally biased region" description="Acidic residues" evidence="8">
    <location>
        <begin position="1"/>
        <end position="10"/>
    </location>
</feature>
<feature type="compositionally biased region" description="Polar residues" evidence="8">
    <location>
        <begin position="1798"/>
        <end position="1808"/>
    </location>
</feature>
<sequence length="2043" mass="227050">MSSSNEESDEALSPNGAAGQGQQVLQLQTESSTSTPPEAGASSQQAAQVGDTSRDAKPPHGMAEQSDLSKVLQTLTMILEKTCDREASAAAEKLSNSSPKLRPPPPFQPQMNFELWETQFLTYVEAHHVPTPQQPAVLLSMLAPECQEFIFNNSLHRESIQTALKSLKDRFTDSGTEHKSYLELAVAEQLNSETTQEFFDRLTRLSKSANLKKPTAEPLVRARFCYGLRDKGLAERLILLGQENPTWSAEDLAKKAREIAGVKKLLSSEVTPVIRAAAPDRTAELEARIRELEKLVQQNQTTQSSDHNSKDFQNFPSQVPPVNLGQSGQYKNSSRWSKSPKRCNRCSDHDHLTADCPKPPPSNGVGAGGRPTGMAPMMEIGTITVWKGGFGFIQPSQMPDSLFCHYSSLDNELKQVANSHQLVGTTVQFLRRADPGHKHDRAVGVCRYQMPVRCDQSWAADTPVESSMFVQLGIGDNKVIACLDSGCNASVMGTKVRDQLIANDPINNTFIPARKYQAATAFNGTSTQILGTLHCEVKLGKISQTHVFLVTEGQVTDVLLGIDFMRGFNVNLLVADGQVTVAGEVVPVIEGDRGVFQARRVTAACNVQLPPRSETMVPSRVIGADPGSPGFLGTKLFCSDSEFFVAHSVDSVSSTGHVLVRLLNSGNQPSEIAAGQEIASFQSLRVGETISHTALTEKDFSVSSSKDLGTKLAKLPDPDLGTASWLKKQFKLEESTLSETQLTITLKLLNYFLSAISKSDTDLGKTHLHEMAIELNEPTCRPISQPSRRTTPAQKEFLDRHINQLIEQGVIEESNSEWASPIVLVRKKDGSQRLCIDYRSVNKVIKPCTFPLPLIEESFDSLAGSKVFSSLDLTSAYWQVGIREQDRDLTAFTCPQGTYRWKVVPFGIKTAPANFAKLMHKVFRPLLMRVSLIYLDDIIIKARDNDEMIVHLALVLWQLKKANLKIKPSKCELFKDRVRFLGFVVSSQGIEADPTKIDAVRNWCKPTDKRQLLAFLGFANYYRKFVARFSVIASPLYSLAKGSSKFCWLEHHDRAFEELKANLCAPPVLAYPDLKPSAGPFILDCDSSLEGVGGVLSQEGPDGQEHVVAYASKKFTHSQRNYCATMRELLGLVIMLEHFRTYLLDRSFLVRSDAAALQWLHTKKHSTGMLAQWLATIDVYNFKVCQTPLERLAEYDFSVEHRPGRDHVNADMLSRNPRFRSDHHDCPTCSKIPAFQDKFRKLEEQRCQDEDEDTDSMPAVQLRTAQIDACCQTEPHQSNQEPKYPSEILTSHEGSDEVRSHRSLSLPSTAQDPDPEGETSEDEMSENSENLWAREAQESSTDLVRLIEAVEGKSPRLTKVEVQDCSREIRTLWAMFDELEVVNGLLTRVKPAKQGQVSQRLIIIPETADVDELVSCYHRDINHCGINKTVRALKQRFQITNLEVFVKGIIAECEVCCRTKKNKRKNKEPLEPILSGYPNQIVHVDHAGPFPEQEGNRYLLVLVDNFSGYVEIVPVPDVSAATTATVILTEWIVRYGTMEKLVSDNGTAFINKTVAELTRLLEIDMARITAHRPQSNGKAERTIQSIKAQIRAICLEKRVNWVYAARLAGLSIRTTVAESTGWTPARLFFGRELVLPLDLLFNPPRHDRYDPDCYAHKLHKLLVEVSAIARMERGKAQQRQKRNYDRNTIHSNFEIGELVWVLNPDHRGLDSAVWLGPYKVVQKVSERNYRLIPEFARINPICQTPNPSHNIYNVDRMKRCIRKQTYQDIADRFELRVPALIPPSRLGQLDDQSESRSDSWGSSATTCSEPEPEAEVPNTQDDEAPDPPHTSAPDPPHTPAPDPPRTLAPDPPHTSAPDPPHTSAPDPPNTSAPDPPRTSAPDPPHPPAPDPPHTSAPDPPHTSSPDRLARNQSPSLPSAFVEVADSGNLQQDYQVPEIGAEVEVPQNNTEEQLPESRVHESSTTMPAMDGLRPESPTSGSHCIQETPPAQDTVDSDKVEAFPAGPVTTPITTTRSGRLVRKPQRFLNTIVRLCSRNGHLSNSA</sequence>
<dbReference type="InterPro" id="IPR036397">
    <property type="entry name" value="RNaseH_sf"/>
</dbReference>
<dbReference type="Gene3D" id="3.10.10.10">
    <property type="entry name" value="HIV Type 1 Reverse Transcriptase, subunit A, domain 1"/>
    <property type="match status" value="1"/>
</dbReference>
<dbReference type="Gene3D" id="3.10.20.370">
    <property type="match status" value="1"/>
</dbReference>
<organism evidence="11 12">
    <name type="scientific">Macrostomum lignano</name>
    <dbReference type="NCBI Taxonomy" id="282301"/>
    <lineage>
        <taxon>Eukaryota</taxon>
        <taxon>Metazoa</taxon>
        <taxon>Spiralia</taxon>
        <taxon>Lophotrochozoa</taxon>
        <taxon>Platyhelminthes</taxon>
        <taxon>Rhabditophora</taxon>
        <taxon>Macrostomorpha</taxon>
        <taxon>Macrostomida</taxon>
        <taxon>Macrostomidae</taxon>
        <taxon>Macrostomum</taxon>
    </lineage>
</organism>
<feature type="domain" description="Reverse transcriptase" evidence="9">
    <location>
        <begin position="806"/>
        <end position="985"/>
    </location>
</feature>
<proteinExistence type="predicted"/>
<dbReference type="PANTHER" id="PTHR37984:SF5">
    <property type="entry name" value="PROTEIN NYNRIN-LIKE"/>
    <property type="match status" value="1"/>
</dbReference>
<dbReference type="GO" id="GO:0003676">
    <property type="term" value="F:nucleic acid binding"/>
    <property type="evidence" value="ECO:0007669"/>
    <property type="project" value="InterPro"/>
</dbReference>
<dbReference type="InterPro" id="IPR012337">
    <property type="entry name" value="RNaseH-like_sf"/>
</dbReference>
<dbReference type="CDD" id="cd09274">
    <property type="entry name" value="RNase_HI_RT_Ty3"/>
    <property type="match status" value="1"/>
</dbReference>
<evidence type="ECO:0000256" key="4">
    <source>
        <dbReference type="ARBA" id="ARBA00022722"/>
    </source>
</evidence>
<evidence type="ECO:0000313" key="11">
    <source>
        <dbReference type="EMBL" id="PAA60692.1"/>
    </source>
</evidence>
<dbReference type="Pfam" id="PF17917">
    <property type="entry name" value="RT_RNaseH"/>
    <property type="match status" value="1"/>
</dbReference>
<feature type="domain" description="Integrase catalytic" evidence="10">
    <location>
        <begin position="1474"/>
        <end position="1632"/>
    </location>
</feature>
<dbReference type="EC" id="2.7.7.49" evidence="1"/>
<dbReference type="FunFam" id="3.10.20.370:FF:000001">
    <property type="entry name" value="Retrovirus-related Pol polyprotein from transposon 17.6-like protein"/>
    <property type="match status" value="1"/>
</dbReference>
<keyword evidence="7" id="KW-0695">RNA-directed DNA polymerase</keyword>
<dbReference type="SUPFAM" id="SSF50249">
    <property type="entry name" value="Nucleic acid-binding proteins"/>
    <property type="match status" value="1"/>
</dbReference>
<dbReference type="InterPro" id="IPR041373">
    <property type="entry name" value="RT_RNaseH"/>
</dbReference>
<comment type="caution">
    <text evidence="11">The sequence shown here is derived from an EMBL/GenBank/DDBJ whole genome shotgun (WGS) entry which is preliminary data.</text>
</comment>
<dbReference type="OrthoDB" id="116078at2759"/>
<dbReference type="Gene3D" id="3.30.70.270">
    <property type="match status" value="2"/>
</dbReference>
<dbReference type="CDD" id="cd00303">
    <property type="entry name" value="retropepsin_like"/>
    <property type="match status" value="1"/>
</dbReference>
<keyword evidence="5" id="KW-0255">Endonuclease</keyword>
<evidence type="ECO:0000256" key="8">
    <source>
        <dbReference type="SAM" id="MobiDB-lite"/>
    </source>
</evidence>
<dbReference type="Pfam" id="PF17921">
    <property type="entry name" value="Integrase_H2C2"/>
    <property type="match status" value="1"/>
</dbReference>
<evidence type="ECO:0000259" key="10">
    <source>
        <dbReference type="PROSITE" id="PS50994"/>
    </source>
</evidence>
<feature type="compositionally biased region" description="Polar residues" evidence="8">
    <location>
        <begin position="297"/>
        <end position="317"/>
    </location>
</feature>
<dbReference type="GO" id="GO:0016787">
    <property type="term" value="F:hydrolase activity"/>
    <property type="evidence" value="ECO:0007669"/>
    <property type="project" value="UniProtKB-KW"/>
</dbReference>
<feature type="region of interest" description="Disordered" evidence="8">
    <location>
        <begin position="1784"/>
        <end position="2013"/>
    </location>
</feature>
<feature type="region of interest" description="Disordered" evidence="8">
    <location>
        <begin position="297"/>
        <end position="369"/>
    </location>
</feature>
<feature type="region of interest" description="Disordered" evidence="8">
    <location>
        <begin position="1274"/>
        <end position="1329"/>
    </location>
</feature>
<dbReference type="InterPro" id="IPR001584">
    <property type="entry name" value="Integrase_cat-core"/>
</dbReference>
<evidence type="ECO:0000259" key="9">
    <source>
        <dbReference type="PROSITE" id="PS50878"/>
    </source>
</evidence>
<feature type="compositionally biased region" description="Acidic residues" evidence="8">
    <location>
        <begin position="1313"/>
        <end position="1326"/>
    </location>
</feature>
<dbReference type="EMBL" id="NIVC01002123">
    <property type="protein sequence ID" value="PAA60692.1"/>
    <property type="molecule type" value="Genomic_DNA"/>
</dbReference>
<dbReference type="PROSITE" id="PS50878">
    <property type="entry name" value="RT_POL"/>
    <property type="match status" value="1"/>
</dbReference>
<evidence type="ECO:0000256" key="2">
    <source>
        <dbReference type="ARBA" id="ARBA00022679"/>
    </source>
</evidence>
<keyword evidence="12" id="KW-1185">Reference proteome</keyword>
<evidence type="ECO:0000313" key="12">
    <source>
        <dbReference type="Proteomes" id="UP000215902"/>
    </source>
</evidence>
<dbReference type="Gene3D" id="3.30.420.10">
    <property type="entry name" value="Ribonuclease H-like superfamily/Ribonuclease H"/>
    <property type="match status" value="1"/>
</dbReference>
<dbReference type="GO" id="GO:0015074">
    <property type="term" value="P:DNA integration"/>
    <property type="evidence" value="ECO:0007669"/>
    <property type="project" value="InterPro"/>
</dbReference>
<dbReference type="Gene3D" id="2.40.70.10">
    <property type="entry name" value="Acid Proteases"/>
    <property type="match status" value="1"/>
</dbReference>
<protein>
    <recommendedName>
        <fullName evidence="1">RNA-directed DNA polymerase</fullName>
        <ecNumber evidence="1">2.7.7.49</ecNumber>
    </recommendedName>
</protein>
<feature type="compositionally biased region" description="Polar residues" evidence="8">
    <location>
        <begin position="1975"/>
        <end position="1989"/>
    </location>
</feature>
<dbReference type="GO" id="GO:0004519">
    <property type="term" value="F:endonuclease activity"/>
    <property type="evidence" value="ECO:0007669"/>
    <property type="project" value="UniProtKB-KW"/>
</dbReference>
<dbReference type="SUPFAM" id="SSF53098">
    <property type="entry name" value="Ribonuclease H-like"/>
    <property type="match status" value="1"/>
</dbReference>
<reference evidence="11 12" key="1">
    <citation type="submission" date="2017-06" db="EMBL/GenBank/DDBJ databases">
        <title>A platform for efficient transgenesis in Macrostomum lignano, a flatworm model organism for stem cell research.</title>
        <authorList>
            <person name="Berezikov E."/>
        </authorList>
    </citation>
    <scope>NUCLEOTIDE SEQUENCE [LARGE SCALE GENOMIC DNA]</scope>
    <source>
        <strain evidence="11">DV1</strain>
        <tissue evidence="11">Whole organism</tissue>
    </source>
</reference>
<dbReference type="InterPro" id="IPR021109">
    <property type="entry name" value="Peptidase_aspartic_dom_sf"/>
</dbReference>
<accession>A0A267EIU5</accession>
<evidence type="ECO:0000256" key="1">
    <source>
        <dbReference type="ARBA" id="ARBA00012493"/>
    </source>
</evidence>
<evidence type="ECO:0000256" key="5">
    <source>
        <dbReference type="ARBA" id="ARBA00022759"/>
    </source>
</evidence>
<dbReference type="GO" id="GO:0003964">
    <property type="term" value="F:RNA-directed DNA polymerase activity"/>
    <property type="evidence" value="ECO:0007669"/>
    <property type="project" value="UniProtKB-KW"/>
</dbReference>
<evidence type="ECO:0000256" key="3">
    <source>
        <dbReference type="ARBA" id="ARBA00022695"/>
    </source>
</evidence>
<dbReference type="Gene3D" id="2.40.50.140">
    <property type="entry name" value="Nucleic acid-binding proteins"/>
    <property type="match status" value="1"/>
</dbReference>
<dbReference type="SUPFAM" id="SSF50630">
    <property type="entry name" value="Acid proteases"/>
    <property type="match status" value="1"/>
</dbReference>
<dbReference type="InterPro" id="IPR000477">
    <property type="entry name" value="RT_dom"/>
</dbReference>
<dbReference type="FunFam" id="3.30.70.270:FF:000020">
    <property type="entry name" value="Transposon Tf2-6 polyprotein-like Protein"/>
    <property type="match status" value="1"/>
</dbReference>
<dbReference type="Gene3D" id="1.10.340.70">
    <property type="match status" value="1"/>
</dbReference>
<evidence type="ECO:0000256" key="7">
    <source>
        <dbReference type="ARBA" id="ARBA00022918"/>
    </source>
</evidence>
<dbReference type="Pfam" id="PF00665">
    <property type="entry name" value="rve"/>
    <property type="match status" value="1"/>
</dbReference>
<keyword evidence="3" id="KW-0548">Nucleotidyltransferase</keyword>